<dbReference type="InterPro" id="IPR036280">
    <property type="entry name" value="Multihaem_cyt_sf"/>
</dbReference>
<dbReference type="PANTHER" id="PTHR12326">
    <property type="entry name" value="PLECKSTRIN HOMOLOGY DOMAIN CONTAINING PROTEIN"/>
    <property type="match status" value="1"/>
</dbReference>
<comment type="caution">
    <text evidence="7">The sequence shown here is derived from an EMBL/GenBank/DDBJ whole genome shotgun (WGS) entry which is preliminary data.</text>
</comment>
<dbReference type="Pfam" id="PF13901">
    <property type="entry name" value="RH_dom"/>
    <property type="match status" value="1"/>
</dbReference>
<keyword evidence="3" id="KW-0863">Zinc-finger</keyword>
<dbReference type="InterPro" id="IPR051366">
    <property type="entry name" value="DEF8"/>
</dbReference>
<evidence type="ECO:0000256" key="1">
    <source>
        <dbReference type="ARBA" id="ARBA00022723"/>
    </source>
</evidence>
<dbReference type="PROSITE" id="PS51257">
    <property type="entry name" value="PROKAR_LIPOPROTEIN"/>
    <property type="match status" value="1"/>
</dbReference>
<dbReference type="InterPro" id="IPR002219">
    <property type="entry name" value="PKC_DAG/PE"/>
</dbReference>
<evidence type="ECO:0000259" key="6">
    <source>
        <dbReference type="PROSITE" id="PS50081"/>
    </source>
</evidence>
<keyword evidence="4" id="KW-0862">Zinc</keyword>
<sequence length="461" mass="52768">MEGSKDFCGSSLDDNVANQTYASTPSSSTSGCVSGDDTSEGKAVIPASLVTAENYLTISEETLALFSVDDLSRAVDQCKEMVLESPECSEERKWLVRRLIELRLRLQEAREEEKDCSALNHNEVRVVLGHHFVLQSEPSPTSKHRCDRCFGVIWSVVHSWYQCVDCKYSCHVKCLVQVCRVCAHVKASENPTYIADICPELGLSAQAYRCAECKAHITFTFPKGLSCFGRPFTSENSCIEPRLCDYDGRYYCPMCHWNSTAVIPARVVHNWDFEKRRVCRASKQLLRLMEKRPVLKLQQLNPKLFGFVEELSLVKKIRENILIMKKYFVSCKSAIESRFLWQLQERQHFLENVDSFSLQDLIDVNSGELLQYLEKVQVAFVKHIKEDCKLCYGRGFVCELCDGDEVIFPFDSVAAICQQCFTVFHRNCWTKKNHQCPKCIRIEKRASLRRDSTSSEENLST</sequence>
<dbReference type="Gene3D" id="3.30.60.20">
    <property type="match status" value="1"/>
</dbReference>
<dbReference type="STRING" id="105785.A0A2J7REL2"/>
<evidence type="ECO:0000256" key="2">
    <source>
        <dbReference type="ARBA" id="ARBA00022737"/>
    </source>
</evidence>
<proteinExistence type="inferred from homology"/>
<keyword evidence="8" id="KW-1185">Reference proteome</keyword>
<keyword evidence="1" id="KW-0479">Metal-binding</keyword>
<dbReference type="SUPFAM" id="SSF57889">
    <property type="entry name" value="Cysteine-rich domain"/>
    <property type="match status" value="1"/>
</dbReference>
<feature type="domain" description="Phorbol-ester/DAG-type" evidence="6">
    <location>
        <begin position="129"/>
        <end position="182"/>
    </location>
</feature>
<dbReference type="InterPro" id="IPR025258">
    <property type="entry name" value="RH_dom"/>
</dbReference>
<keyword evidence="2" id="KW-0677">Repeat</keyword>
<evidence type="ECO:0000256" key="4">
    <source>
        <dbReference type="ARBA" id="ARBA00022833"/>
    </source>
</evidence>
<protein>
    <submittedName>
        <fullName evidence="7">Differentially expressed in FDCP 8-like protein A</fullName>
    </submittedName>
</protein>
<dbReference type="InterPro" id="IPR046349">
    <property type="entry name" value="C1-like_sf"/>
</dbReference>
<dbReference type="CDD" id="cd20819">
    <property type="entry name" value="C1_DEF8"/>
    <property type="match status" value="1"/>
</dbReference>
<comment type="similarity">
    <text evidence="5">Belongs to the DEF8 family.</text>
</comment>
<dbReference type="EMBL" id="NEVH01004959">
    <property type="protein sequence ID" value="PNF39278.1"/>
    <property type="molecule type" value="Genomic_DNA"/>
</dbReference>
<name>A0A2J7REL2_9NEOP</name>
<dbReference type="OrthoDB" id="1918044at2759"/>
<dbReference type="PANTHER" id="PTHR12326:SF3">
    <property type="entry name" value="DIFFERENTIALLY EXPRESSED IN FDCP 8 HOMOLOG"/>
    <property type="match status" value="1"/>
</dbReference>
<evidence type="ECO:0000313" key="7">
    <source>
        <dbReference type="EMBL" id="PNF39278.1"/>
    </source>
</evidence>
<dbReference type="GO" id="GO:0008270">
    <property type="term" value="F:zinc ion binding"/>
    <property type="evidence" value="ECO:0007669"/>
    <property type="project" value="UniProtKB-KW"/>
</dbReference>
<dbReference type="Proteomes" id="UP000235965">
    <property type="component" value="Unassembled WGS sequence"/>
</dbReference>
<dbReference type="AlphaFoldDB" id="A0A2J7REL2"/>
<accession>A0A2J7REL2</accession>
<evidence type="ECO:0000256" key="3">
    <source>
        <dbReference type="ARBA" id="ARBA00022771"/>
    </source>
</evidence>
<evidence type="ECO:0000256" key="5">
    <source>
        <dbReference type="ARBA" id="ARBA00029450"/>
    </source>
</evidence>
<reference evidence="7 8" key="1">
    <citation type="submission" date="2017-12" db="EMBL/GenBank/DDBJ databases">
        <title>Hemimetabolous genomes reveal molecular basis of termite eusociality.</title>
        <authorList>
            <person name="Harrison M.C."/>
            <person name="Jongepier E."/>
            <person name="Robertson H.M."/>
            <person name="Arning N."/>
            <person name="Bitard-Feildel T."/>
            <person name="Chao H."/>
            <person name="Childers C.P."/>
            <person name="Dinh H."/>
            <person name="Doddapaneni H."/>
            <person name="Dugan S."/>
            <person name="Gowin J."/>
            <person name="Greiner C."/>
            <person name="Han Y."/>
            <person name="Hu H."/>
            <person name="Hughes D.S.T."/>
            <person name="Huylmans A.-K."/>
            <person name="Kemena C."/>
            <person name="Kremer L.P.M."/>
            <person name="Lee S.L."/>
            <person name="Lopez-Ezquerra A."/>
            <person name="Mallet L."/>
            <person name="Monroy-Kuhn J.M."/>
            <person name="Moser A."/>
            <person name="Murali S.C."/>
            <person name="Muzny D.M."/>
            <person name="Otani S."/>
            <person name="Piulachs M.-D."/>
            <person name="Poelchau M."/>
            <person name="Qu J."/>
            <person name="Schaub F."/>
            <person name="Wada-Katsumata A."/>
            <person name="Worley K.C."/>
            <person name="Xie Q."/>
            <person name="Ylla G."/>
            <person name="Poulsen M."/>
            <person name="Gibbs R.A."/>
            <person name="Schal C."/>
            <person name="Richards S."/>
            <person name="Belles X."/>
            <person name="Korb J."/>
            <person name="Bornberg-Bauer E."/>
        </authorList>
    </citation>
    <scope>NUCLEOTIDE SEQUENCE [LARGE SCALE GENOMIC DNA]</scope>
    <source>
        <tissue evidence="7">Whole body</tissue>
    </source>
</reference>
<dbReference type="FunCoup" id="A0A2J7REL2">
    <property type="interactions" value="20"/>
</dbReference>
<dbReference type="SUPFAM" id="SSF48695">
    <property type="entry name" value="Multiheme cytochromes"/>
    <property type="match status" value="1"/>
</dbReference>
<dbReference type="InterPro" id="IPR047983">
    <property type="entry name" value="DEF8_C1"/>
</dbReference>
<gene>
    <name evidence="7" type="ORF">B7P43_G16691</name>
</gene>
<organism evidence="7 8">
    <name type="scientific">Cryptotermes secundus</name>
    <dbReference type="NCBI Taxonomy" id="105785"/>
    <lineage>
        <taxon>Eukaryota</taxon>
        <taxon>Metazoa</taxon>
        <taxon>Ecdysozoa</taxon>
        <taxon>Arthropoda</taxon>
        <taxon>Hexapoda</taxon>
        <taxon>Insecta</taxon>
        <taxon>Pterygota</taxon>
        <taxon>Neoptera</taxon>
        <taxon>Polyneoptera</taxon>
        <taxon>Dictyoptera</taxon>
        <taxon>Blattodea</taxon>
        <taxon>Blattoidea</taxon>
        <taxon>Termitoidae</taxon>
        <taxon>Kalotermitidae</taxon>
        <taxon>Cryptotermitinae</taxon>
        <taxon>Cryptotermes</taxon>
    </lineage>
</organism>
<dbReference type="SMART" id="SM01175">
    <property type="entry name" value="DUF4206"/>
    <property type="match status" value="1"/>
</dbReference>
<dbReference type="InParanoid" id="A0A2J7REL2"/>
<dbReference type="PROSITE" id="PS50081">
    <property type="entry name" value="ZF_DAG_PE_2"/>
    <property type="match status" value="1"/>
</dbReference>
<evidence type="ECO:0000313" key="8">
    <source>
        <dbReference type="Proteomes" id="UP000235965"/>
    </source>
</evidence>